<dbReference type="RefSeq" id="WP_184867417.1">
    <property type="nucleotide sequence ID" value="NZ_BAAAWY010000098.1"/>
</dbReference>
<proteinExistence type="predicted"/>
<feature type="compositionally biased region" description="Low complexity" evidence="1">
    <location>
        <begin position="47"/>
        <end position="56"/>
    </location>
</feature>
<feature type="domain" description="Transcription factor zinc-finger" evidence="2">
    <location>
        <begin position="2"/>
        <end position="41"/>
    </location>
</feature>
<keyword evidence="4" id="KW-1185">Reference proteome</keyword>
<dbReference type="EMBL" id="JACHIR010000001">
    <property type="protein sequence ID" value="MBB5895652.1"/>
    <property type="molecule type" value="Genomic_DNA"/>
</dbReference>
<evidence type="ECO:0000256" key="1">
    <source>
        <dbReference type="SAM" id="MobiDB-lite"/>
    </source>
</evidence>
<evidence type="ECO:0000313" key="4">
    <source>
        <dbReference type="Proteomes" id="UP000585638"/>
    </source>
</evidence>
<dbReference type="InterPro" id="IPR027392">
    <property type="entry name" value="TF_Znf"/>
</dbReference>
<sequence length="91" mass="10127">MNCPKCPGSMRSYERNGVHVEQCDTCRGIFLDHGELEALTRAEAQWSSQQWGGPQQHYAGSRDYGGGHHGGPGWGDRRQRKGGFGRFLFSS</sequence>
<dbReference type="AlphaFoldDB" id="A0A7W9KN71"/>
<dbReference type="Pfam" id="PF13453">
    <property type="entry name" value="Zn_ribbon_TFIIB"/>
    <property type="match status" value="1"/>
</dbReference>
<evidence type="ECO:0000259" key="2">
    <source>
        <dbReference type="Pfam" id="PF13453"/>
    </source>
</evidence>
<dbReference type="Proteomes" id="UP000585638">
    <property type="component" value="Unassembled WGS sequence"/>
</dbReference>
<feature type="region of interest" description="Disordered" evidence="1">
    <location>
        <begin position="47"/>
        <end position="82"/>
    </location>
</feature>
<protein>
    <recommendedName>
        <fullName evidence="2">Transcription factor zinc-finger domain-containing protein</fullName>
    </recommendedName>
</protein>
<gene>
    <name evidence="3" type="ORF">BJ998_006848</name>
</gene>
<name>A0A7W9KN71_9PSEU</name>
<reference evidence="3 4" key="1">
    <citation type="submission" date="2020-08" db="EMBL/GenBank/DDBJ databases">
        <title>Sequencing the genomes of 1000 actinobacteria strains.</title>
        <authorList>
            <person name="Klenk H.-P."/>
        </authorList>
    </citation>
    <scope>NUCLEOTIDE SEQUENCE [LARGE SCALE GENOMIC DNA]</scope>
    <source>
        <strain evidence="3 4">DSM 43851</strain>
    </source>
</reference>
<feature type="compositionally biased region" description="Gly residues" evidence="1">
    <location>
        <begin position="63"/>
        <end position="74"/>
    </location>
</feature>
<comment type="caution">
    <text evidence="3">The sequence shown here is derived from an EMBL/GenBank/DDBJ whole genome shotgun (WGS) entry which is preliminary data.</text>
</comment>
<accession>A0A7W9KN71</accession>
<organism evidence="3 4">
    <name type="scientific">Kutzneria kofuensis</name>
    <dbReference type="NCBI Taxonomy" id="103725"/>
    <lineage>
        <taxon>Bacteria</taxon>
        <taxon>Bacillati</taxon>
        <taxon>Actinomycetota</taxon>
        <taxon>Actinomycetes</taxon>
        <taxon>Pseudonocardiales</taxon>
        <taxon>Pseudonocardiaceae</taxon>
        <taxon>Kutzneria</taxon>
    </lineage>
</organism>
<evidence type="ECO:0000313" key="3">
    <source>
        <dbReference type="EMBL" id="MBB5895652.1"/>
    </source>
</evidence>